<name>A0AAW2G2V7_9HYME</name>
<dbReference type="AlphaFoldDB" id="A0AAW2G2V7"/>
<reference evidence="2 3" key="1">
    <citation type="submission" date="2023-03" db="EMBL/GenBank/DDBJ databases">
        <title>High recombination rates correlate with genetic variation in Cardiocondyla obscurior ants.</title>
        <authorList>
            <person name="Errbii M."/>
        </authorList>
    </citation>
    <scope>NUCLEOTIDE SEQUENCE [LARGE SCALE GENOMIC DNA]</scope>
    <source>
        <strain evidence="2">Alpha-2009</strain>
        <tissue evidence="2">Whole body</tissue>
    </source>
</reference>
<gene>
    <name evidence="2" type="ORF">PUN28_006790</name>
</gene>
<sequence>MWREKKSESRAISRFLHRGVIWLILPKCSTQSDLKRKCYFSDSGTRSDKRNKVQRRNLGKSVISKGYDEIEKPTVCADVCCTHTIAIHSKVRPLSTGNTSNHAVAIDNAGVSSGFRYIGIIEERRTDCNTAQCPCNSALYYLKLSEPIRSIRRATNQDLARIKSISRETKRSSKHGESIVAVSLARSLVRPPRNKFTTHTGGERVPDAARWAREIIAGWNLRYYCQSREARTSERNFNLWKEVRGQEKVINSYTRNIRSLGCFPPWSLVAEGPITTFLTRRRWRRRTRVSEMKKKVEVEREKGKKKKKKKKAKRAGTT</sequence>
<dbReference type="Proteomes" id="UP001430953">
    <property type="component" value="Unassembled WGS sequence"/>
</dbReference>
<evidence type="ECO:0000313" key="3">
    <source>
        <dbReference type="Proteomes" id="UP001430953"/>
    </source>
</evidence>
<proteinExistence type="predicted"/>
<evidence type="ECO:0000256" key="1">
    <source>
        <dbReference type="SAM" id="MobiDB-lite"/>
    </source>
</evidence>
<dbReference type="EMBL" id="JADYXP020000006">
    <property type="protein sequence ID" value="KAL0121511.1"/>
    <property type="molecule type" value="Genomic_DNA"/>
</dbReference>
<protein>
    <submittedName>
        <fullName evidence="2">Uncharacterized protein</fullName>
    </submittedName>
</protein>
<keyword evidence="3" id="KW-1185">Reference proteome</keyword>
<comment type="caution">
    <text evidence="2">The sequence shown here is derived from an EMBL/GenBank/DDBJ whole genome shotgun (WGS) entry which is preliminary data.</text>
</comment>
<evidence type="ECO:0000313" key="2">
    <source>
        <dbReference type="EMBL" id="KAL0121511.1"/>
    </source>
</evidence>
<feature type="compositionally biased region" description="Basic and acidic residues" evidence="1">
    <location>
        <begin position="289"/>
        <end position="302"/>
    </location>
</feature>
<feature type="region of interest" description="Disordered" evidence="1">
    <location>
        <begin position="289"/>
        <end position="318"/>
    </location>
</feature>
<accession>A0AAW2G2V7</accession>
<feature type="compositionally biased region" description="Basic residues" evidence="1">
    <location>
        <begin position="303"/>
        <end position="318"/>
    </location>
</feature>
<organism evidence="2 3">
    <name type="scientific">Cardiocondyla obscurior</name>
    <dbReference type="NCBI Taxonomy" id="286306"/>
    <lineage>
        <taxon>Eukaryota</taxon>
        <taxon>Metazoa</taxon>
        <taxon>Ecdysozoa</taxon>
        <taxon>Arthropoda</taxon>
        <taxon>Hexapoda</taxon>
        <taxon>Insecta</taxon>
        <taxon>Pterygota</taxon>
        <taxon>Neoptera</taxon>
        <taxon>Endopterygota</taxon>
        <taxon>Hymenoptera</taxon>
        <taxon>Apocrita</taxon>
        <taxon>Aculeata</taxon>
        <taxon>Formicoidea</taxon>
        <taxon>Formicidae</taxon>
        <taxon>Myrmicinae</taxon>
        <taxon>Cardiocondyla</taxon>
    </lineage>
</organism>